<dbReference type="Pfam" id="PF03548">
    <property type="entry name" value="LolA"/>
    <property type="match status" value="1"/>
</dbReference>
<evidence type="ECO:0000256" key="1">
    <source>
        <dbReference type="ARBA" id="ARBA00022729"/>
    </source>
</evidence>
<keyword evidence="1" id="KW-0732">Signal</keyword>
<keyword evidence="2" id="KW-0472">Membrane</keyword>
<organism evidence="3 4">
    <name type="scientific">Holospora curviuscula</name>
    <dbReference type="NCBI Taxonomy" id="1082868"/>
    <lineage>
        <taxon>Bacteria</taxon>
        <taxon>Pseudomonadati</taxon>
        <taxon>Pseudomonadota</taxon>
        <taxon>Alphaproteobacteria</taxon>
        <taxon>Holosporales</taxon>
        <taxon>Holosporaceae</taxon>
        <taxon>Holospora</taxon>
    </lineage>
</organism>
<accession>A0A2S5R7L7</accession>
<keyword evidence="2" id="KW-0812">Transmembrane</keyword>
<keyword evidence="4" id="KW-1185">Reference proteome</keyword>
<dbReference type="Proteomes" id="UP000239425">
    <property type="component" value="Unassembled WGS sequence"/>
</dbReference>
<evidence type="ECO:0000313" key="4">
    <source>
        <dbReference type="Proteomes" id="UP000239425"/>
    </source>
</evidence>
<evidence type="ECO:0000313" key="3">
    <source>
        <dbReference type="EMBL" id="PPE03115.1"/>
    </source>
</evidence>
<dbReference type="InterPro" id="IPR004564">
    <property type="entry name" value="OM_lipoprot_carrier_LolA-like"/>
</dbReference>
<gene>
    <name evidence="3" type="ORF">HCUR_01437</name>
</gene>
<dbReference type="InterPro" id="IPR029046">
    <property type="entry name" value="LolA/LolB/LppX"/>
</dbReference>
<dbReference type="EMBL" id="PHHC01000137">
    <property type="protein sequence ID" value="PPE03115.1"/>
    <property type="molecule type" value="Genomic_DNA"/>
</dbReference>
<sequence>MSYNAVKCSRKMIICVFNAKKMFYNKNYDIWNFELIMSIALYVFFSISLCFISDLHGTSEVQNSTPNSLLNPFALEVYNECLKKFNSVEARFIQDNGKQRIKGKLYLQKPGKLRIIYDANLSGQRREILCDGSYLTEYLFDSQGELEESSSVDLAETPLQIVLNTQGIDLRHVKVQRIFSAKKNQEVFTYITLVKKEDTEDGKVMLVFKENKTTGPQFCGWIIHDENHREISLELTHVNNNVIILPKTFSTSSEP</sequence>
<evidence type="ECO:0000256" key="2">
    <source>
        <dbReference type="SAM" id="Phobius"/>
    </source>
</evidence>
<dbReference type="SUPFAM" id="SSF89392">
    <property type="entry name" value="Prokaryotic lipoproteins and lipoprotein localization factors"/>
    <property type="match status" value="1"/>
</dbReference>
<keyword evidence="2" id="KW-1133">Transmembrane helix</keyword>
<protein>
    <submittedName>
        <fullName evidence="3">Outer membrane lipoprotein carrier protein LolA</fullName>
    </submittedName>
</protein>
<dbReference type="Gene3D" id="2.50.20.10">
    <property type="entry name" value="Lipoprotein localisation LolA/LolB/LppX"/>
    <property type="match status" value="1"/>
</dbReference>
<reference evidence="3 4" key="1">
    <citation type="submission" date="2017-11" db="EMBL/GenBank/DDBJ databases">
        <title>Comparative genomic analysis of Holospora spp., intranuclear symbionts of paramecia.</title>
        <authorList>
            <person name="Garushyants S.K."/>
            <person name="Beliavskaya A."/>
            <person name="Malko D.B."/>
            <person name="Logacheva M.D."/>
            <person name="Rautian M.S."/>
            <person name="Gelfand M.S."/>
        </authorList>
    </citation>
    <scope>NUCLEOTIDE SEQUENCE [LARGE SCALE GENOMIC DNA]</scope>
    <source>
        <strain evidence="4">02AZ16</strain>
    </source>
</reference>
<feature type="transmembrane region" description="Helical" evidence="2">
    <location>
        <begin position="30"/>
        <end position="52"/>
    </location>
</feature>
<dbReference type="CDD" id="cd16325">
    <property type="entry name" value="LolA"/>
    <property type="match status" value="1"/>
</dbReference>
<dbReference type="AlphaFoldDB" id="A0A2S5R7L7"/>
<proteinExistence type="predicted"/>
<keyword evidence="3" id="KW-0449">Lipoprotein</keyword>
<comment type="caution">
    <text evidence="3">The sequence shown here is derived from an EMBL/GenBank/DDBJ whole genome shotgun (WGS) entry which is preliminary data.</text>
</comment>
<name>A0A2S5R7L7_9PROT</name>